<evidence type="ECO:0000313" key="3">
    <source>
        <dbReference type="Proteomes" id="UP001150907"/>
    </source>
</evidence>
<feature type="compositionally biased region" description="Low complexity" evidence="1">
    <location>
        <begin position="374"/>
        <end position="387"/>
    </location>
</feature>
<feature type="region of interest" description="Disordered" evidence="1">
    <location>
        <begin position="1"/>
        <end position="104"/>
    </location>
</feature>
<name>A0A9W8BC82_9FUNG</name>
<feature type="compositionally biased region" description="Acidic residues" evidence="1">
    <location>
        <begin position="74"/>
        <end position="85"/>
    </location>
</feature>
<feature type="region of interest" description="Disordered" evidence="1">
    <location>
        <begin position="615"/>
        <end position="650"/>
    </location>
</feature>
<dbReference type="AlphaFoldDB" id="A0A9W8BC82"/>
<dbReference type="OrthoDB" id="5549401at2759"/>
<feature type="compositionally biased region" description="Polar residues" evidence="1">
    <location>
        <begin position="1"/>
        <end position="14"/>
    </location>
</feature>
<feature type="region of interest" description="Disordered" evidence="1">
    <location>
        <begin position="489"/>
        <end position="586"/>
    </location>
</feature>
<dbReference type="EMBL" id="JANBQF010000305">
    <property type="protein sequence ID" value="KAJ2002404.1"/>
    <property type="molecule type" value="Genomic_DNA"/>
</dbReference>
<evidence type="ECO:0000256" key="1">
    <source>
        <dbReference type="SAM" id="MobiDB-lite"/>
    </source>
</evidence>
<feature type="region of interest" description="Disordered" evidence="1">
    <location>
        <begin position="374"/>
        <end position="419"/>
    </location>
</feature>
<gene>
    <name evidence="2" type="ORF">H4R26_003623</name>
</gene>
<feature type="compositionally biased region" description="Pro residues" evidence="1">
    <location>
        <begin position="396"/>
        <end position="405"/>
    </location>
</feature>
<evidence type="ECO:0000313" key="2">
    <source>
        <dbReference type="EMBL" id="KAJ2002404.1"/>
    </source>
</evidence>
<feature type="compositionally biased region" description="Low complexity" evidence="1">
    <location>
        <begin position="543"/>
        <end position="554"/>
    </location>
</feature>
<keyword evidence="3" id="KW-1185">Reference proteome</keyword>
<proteinExistence type="predicted"/>
<protein>
    <submittedName>
        <fullName evidence="2">Uncharacterized protein</fullName>
    </submittedName>
</protein>
<sequence length="650" mass="72110">MARPSSCQRSTSAEETTKRQQSHSPHLLPSADDKTSPSELPPSSAASIASAAPESSSHMSGDRPSREATPQVKDEDEEDEQEPEALTDASSIFKSIPGMPSNSKQISRTVWTAEADYSFVKTLVRHTSCDSTRGLTLNHYYVDTAVIQLVEEALSRGVDVKTVTAECQQRFPNKNETHYSVESLELLQELSKKCPGFSFQQLNQKHMNMWTRSIVPFRQVFDTGMLYKGKQLFHKDCKRFAKVFISFFAFVVQNGLSVNYCPTLMKSSGQASKLLEQWVGAMFEQHGIKMSQFMYQCGLRLCRAYVCNKQSVYRTVSEHAILSSPNPPANEIQVVLKSYFGYICEYEDVSPSAKFEMDTRNMHAYAPYMQQPPAAEPQYAQPQAQMPRPHMSQMRMPPPPLPPTSSRPWQQSGFGHGSQMHGMGVRNQPPMASPDPRAAYNMHPPWAQQHPAHRYPGGHQYAQDPLMPSMPPHMAARYNHPAHRAMPGMYNHPYANESGAPRHPPQPPVARGGWPQMPEHSQQQPATSRAPVAHSLLFGSGSGPASSSDPAAEDSVADKIGKHMERQRQPSSNAASEKQAKDSRIGNAVDKLFKGVIDSPEMAPKRKACVELESAETAKKPKASMFSGGMRVLPAPVLPLKPSPPRDVLY</sequence>
<feature type="compositionally biased region" description="Low complexity" evidence="1">
    <location>
        <begin position="37"/>
        <end position="57"/>
    </location>
</feature>
<feature type="compositionally biased region" description="Pro residues" evidence="1">
    <location>
        <begin position="636"/>
        <end position="650"/>
    </location>
</feature>
<dbReference type="Proteomes" id="UP001150907">
    <property type="component" value="Unassembled WGS sequence"/>
</dbReference>
<reference evidence="2" key="1">
    <citation type="submission" date="2022-07" db="EMBL/GenBank/DDBJ databases">
        <title>Phylogenomic reconstructions and comparative analyses of Kickxellomycotina fungi.</title>
        <authorList>
            <person name="Reynolds N.K."/>
            <person name="Stajich J.E."/>
            <person name="Barry K."/>
            <person name="Grigoriev I.V."/>
            <person name="Crous P."/>
            <person name="Smith M.E."/>
        </authorList>
    </citation>
    <scope>NUCLEOTIDE SEQUENCE</scope>
    <source>
        <strain evidence="2">IMI 214461</strain>
    </source>
</reference>
<organism evidence="2 3">
    <name type="scientific">Coemansia thaxteri</name>
    <dbReference type="NCBI Taxonomy" id="2663907"/>
    <lineage>
        <taxon>Eukaryota</taxon>
        <taxon>Fungi</taxon>
        <taxon>Fungi incertae sedis</taxon>
        <taxon>Zoopagomycota</taxon>
        <taxon>Kickxellomycotina</taxon>
        <taxon>Kickxellomycetes</taxon>
        <taxon>Kickxellales</taxon>
        <taxon>Kickxellaceae</taxon>
        <taxon>Coemansia</taxon>
    </lineage>
</organism>
<feature type="compositionally biased region" description="Basic and acidic residues" evidence="1">
    <location>
        <begin position="556"/>
        <end position="568"/>
    </location>
</feature>
<accession>A0A9W8BC82</accession>
<comment type="caution">
    <text evidence="2">The sequence shown here is derived from an EMBL/GenBank/DDBJ whole genome shotgun (WGS) entry which is preliminary data.</text>
</comment>